<evidence type="ECO:0000313" key="1">
    <source>
        <dbReference type="EMBL" id="KIM34301.1"/>
    </source>
</evidence>
<organism evidence="1 2">
    <name type="scientific">Serendipita vermifera MAFF 305830</name>
    <dbReference type="NCBI Taxonomy" id="933852"/>
    <lineage>
        <taxon>Eukaryota</taxon>
        <taxon>Fungi</taxon>
        <taxon>Dikarya</taxon>
        <taxon>Basidiomycota</taxon>
        <taxon>Agaricomycotina</taxon>
        <taxon>Agaricomycetes</taxon>
        <taxon>Sebacinales</taxon>
        <taxon>Serendipitaceae</taxon>
        <taxon>Serendipita</taxon>
    </lineage>
</organism>
<evidence type="ECO:0000313" key="2">
    <source>
        <dbReference type="Proteomes" id="UP000054097"/>
    </source>
</evidence>
<gene>
    <name evidence="1" type="ORF">M408DRAFT_93679</name>
</gene>
<dbReference type="Proteomes" id="UP000054097">
    <property type="component" value="Unassembled WGS sequence"/>
</dbReference>
<accession>A0A0C3BSD0</accession>
<reference evidence="2" key="2">
    <citation type="submission" date="2015-01" db="EMBL/GenBank/DDBJ databases">
        <title>Evolutionary Origins and Diversification of the Mycorrhizal Mutualists.</title>
        <authorList>
            <consortium name="DOE Joint Genome Institute"/>
            <consortium name="Mycorrhizal Genomics Consortium"/>
            <person name="Kohler A."/>
            <person name="Kuo A."/>
            <person name="Nagy L.G."/>
            <person name="Floudas D."/>
            <person name="Copeland A."/>
            <person name="Barry K.W."/>
            <person name="Cichocki N."/>
            <person name="Veneault-Fourrey C."/>
            <person name="LaButti K."/>
            <person name="Lindquist E.A."/>
            <person name="Lipzen A."/>
            <person name="Lundell T."/>
            <person name="Morin E."/>
            <person name="Murat C."/>
            <person name="Riley R."/>
            <person name="Ohm R."/>
            <person name="Sun H."/>
            <person name="Tunlid A."/>
            <person name="Henrissat B."/>
            <person name="Grigoriev I.V."/>
            <person name="Hibbett D.S."/>
            <person name="Martin F."/>
        </authorList>
    </citation>
    <scope>NUCLEOTIDE SEQUENCE [LARGE SCALE GENOMIC DNA]</scope>
    <source>
        <strain evidence="2">MAFF 305830</strain>
    </source>
</reference>
<proteinExistence type="predicted"/>
<dbReference type="EMBL" id="KN824277">
    <property type="protein sequence ID" value="KIM34301.1"/>
    <property type="molecule type" value="Genomic_DNA"/>
</dbReference>
<dbReference type="HOGENOM" id="CLU_3033861_0_0_1"/>
<protein>
    <submittedName>
        <fullName evidence="1">Uncharacterized protein</fullName>
    </submittedName>
</protein>
<dbReference type="AlphaFoldDB" id="A0A0C3BSD0"/>
<keyword evidence="2" id="KW-1185">Reference proteome</keyword>
<name>A0A0C3BSD0_SERVB</name>
<reference evidence="1 2" key="1">
    <citation type="submission" date="2014-04" db="EMBL/GenBank/DDBJ databases">
        <authorList>
            <consortium name="DOE Joint Genome Institute"/>
            <person name="Kuo A."/>
            <person name="Zuccaro A."/>
            <person name="Kohler A."/>
            <person name="Nagy L.G."/>
            <person name="Floudas D."/>
            <person name="Copeland A."/>
            <person name="Barry K.W."/>
            <person name="Cichocki N."/>
            <person name="Veneault-Fourrey C."/>
            <person name="LaButti K."/>
            <person name="Lindquist E.A."/>
            <person name="Lipzen A."/>
            <person name="Lundell T."/>
            <person name="Morin E."/>
            <person name="Murat C."/>
            <person name="Sun H."/>
            <person name="Tunlid A."/>
            <person name="Henrissat B."/>
            <person name="Grigoriev I.V."/>
            <person name="Hibbett D.S."/>
            <person name="Martin F."/>
            <person name="Nordberg H.P."/>
            <person name="Cantor M.N."/>
            <person name="Hua S.X."/>
        </authorList>
    </citation>
    <scope>NUCLEOTIDE SEQUENCE [LARGE SCALE GENOMIC DNA]</scope>
    <source>
        <strain evidence="1 2">MAFF 305830</strain>
    </source>
</reference>
<sequence>MQNLYDLNRMEGRQNIIYNKVNKHSNRRDAGSEPVYALTVHMGLQESIRSHCAAG</sequence>